<evidence type="ECO:0000256" key="1">
    <source>
        <dbReference type="ARBA" id="ARBA00007626"/>
    </source>
</evidence>
<dbReference type="NCBIfam" id="TIGR00756">
    <property type="entry name" value="PPR"/>
    <property type="match status" value="4"/>
</dbReference>
<feature type="repeat" description="PPR" evidence="3">
    <location>
        <begin position="271"/>
        <end position="305"/>
    </location>
</feature>
<dbReference type="KEGG" id="tcc:18608628"/>
<reference evidence="5" key="2">
    <citation type="submission" date="2025-08" db="UniProtKB">
        <authorList>
            <consortium name="RefSeq"/>
        </authorList>
    </citation>
    <scope>IDENTIFICATION</scope>
</reference>
<dbReference type="RefSeq" id="XP_007043481.2">
    <property type="nucleotide sequence ID" value="XM_007043419.2"/>
</dbReference>
<dbReference type="PROSITE" id="PS51375">
    <property type="entry name" value="PPR"/>
    <property type="match status" value="5"/>
</dbReference>
<accession>A0AB32VKS2</accession>
<dbReference type="InterPro" id="IPR011990">
    <property type="entry name" value="TPR-like_helical_dom_sf"/>
</dbReference>
<feature type="repeat" description="PPR" evidence="3">
    <location>
        <begin position="97"/>
        <end position="131"/>
    </location>
</feature>
<evidence type="ECO:0000256" key="3">
    <source>
        <dbReference type="PROSITE-ProRule" id="PRU00708"/>
    </source>
</evidence>
<comment type="similarity">
    <text evidence="1">Belongs to the PPR family. P subfamily.</text>
</comment>
<dbReference type="Gene3D" id="1.25.40.10">
    <property type="entry name" value="Tetratricopeptide repeat domain"/>
    <property type="match status" value="3"/>
</dbReference>
<name>A0AB32VKS2_THECC</name>
<evidence type="ECO:0000313" key="4">
    <source>
        <dbReference type="Proteomes" id="UP000694886"/>
    </source>
</evidence>
<proteinExistence type="inferred from homology"/>
<feature type="repeat" description="PPR" evidence="3">
    <location>
        <begin position="236"/>
        <end position="270"/>
    </location>
</feature>
<dbReference type="Gramene" id="Tc02v2_t014480.1">
    <property type="protein sequence ID" value="Tc02v2_p014480.1"/>
    <property type="gene ID" value="Tc02v2_g014480"/>
</dbReference>
<dbReference type="InterPro" id="IPR002885">
    <property type="entry name" value="PPR_rpt"/>
</dbReference>
<dbReference type="AlphaFoldDB" id="A0AB32VKS2"/>
<dbReference type="GeneID" id="18608628"/>
<gene>
    <name evidence="5" type="primary">LOC18608628</name>
</gene>
<dbReference type="Pfam" id="PF01535">
    <property type="entry name" value="PPR"/>
    <property type="match status" value="2"/>
</dbReference>
<protein>
    <submittedName>
        <fullName evidence="5">Pentatricopeptide repeat-containing protein At1g11900</fullName>
    </submittedName>
</protein>
<dbReference type="PANTHER" id="PTHR47938:SF35">
    <property type="entry name" value="PENTATRICOPEPTIDE REPEAT-CONTAINING PROTEIN 4, MITOCHONDRIAL-RELATED"/>
    <property type="match status" value="1"/>
</dbReference>
<dbReference type="Proteomes" id="UP000694886">
    <property type="component" value="Chromosome 2"/>
</dbReference>
<keyword evidence="2" id="KW-0677">Repeat</keyword>
<organism evidence="4 5">
    <name type="scientific">Theobroma cacao</name>
    <name type="common">Cacao</name>
    <name type="synonym">Cocoa</name>
    <dbReference type="NCBI Taxonomy" id="3641"/>
    <lineage>
        <taxon>Eukaryota</taxon>
        <taxon>Viridiplantae</taxon>
        <taxon>Streptophyta</taxon>
        <taxon>Embryophyta</taxon>
        <taxon>Tracheophyta</taxon>
        <taxon>Spermatophyta</taxon>
        <taxon>Magnoliopsida</taxon>
        <taxon>eudicotyledons</taxon>
        <taxon>Gunneridae</taxon>
        <taxon>Pentapetalae</taxon>
        <taxon>rosids</taxon>
        <taxon>malvids</taxon>
        <taxon>Malvales</taxon>
        <taxon>Malvaceae</taxon>
        <taxon>Byttnerioideae</taxon>
        <taxon>Theobroma</taxon>
    </lineage>
</organism>
<dbReference type="PANTHER" id="PTHR47938">
    <property type="entry name" value="RESPIRATORY COMPLEX I CHAPERONE (CIA84), PUTATIVE (AFU_ORTHOLOGUE AFUA_2G06020)-RELATED"/>
    <property type="match status" value="1"/>
</dbReference>
<reference evidence="4" key="1">
    <citation type="journal article" date="1997" name="Nucleic Acids Res.">
        <title>tRNAscan-SE: a program for improved detection of transfer RNA genes in genomic sequence.</title>
        <authorList>
            <person name="Lowe T.M."/>
            <person name="Eddy S.R."/>
        </authorList>
    </citation>
    <scope>NUCLEOTIDE SEQUENCE [LARGE SCALE GENOMIC DNA]</scope>
    <source>
        <strain evidence="4">r\B97-61/B2</strain>
    </source>
</reference>
<dbReference type="Pfam" id="PF13812">
    <property type="entry name" value="PPR_3"/>
    <property type="match status" value="1"/>
</dbReference>
<dbReference type="SUPFAM" id="SSF48452">
    <property type="entry name" value="TPR-like"/>
    <property type="match status" value="1"/>
</dbReference>
<evidence type="ECO:0000256" key="2">
    <source>
        <dbReference type="ARBA" id="ARBA00022737"/>
    </source>
</evidence>
<sequence length="387" mass="43607">MIATTRCFKLLLRCKGTFNSYSSLIPGWGNRGHYPHDNYVTSIPVGFPCICLLYPTVSKIVGNYKLLATQAAPDEEEVTDEVLNQILATCENTPKSSGETCNAYVHKLCKAGNLSMAIRLLQSLRDKNIFIPNAYNTLLAAAAERNEIDLSFQIFKDLLVFHGPLSSTCYLNLARSFVKSNDCTALIRFVKQVSELAFPSSTTVINRIILAFAECWQIEKALLVFNQIKSFGCKPDVITYNTILDILGRAGRVDEMVHEFASMKEAGLVPDIITYNTLLNNLRKLGRLDMCLVFFREMSDTGVEPDLLTYRAMIETFGRSGNINEALRLFREMKQRQIYPSVYIYRSLICILKKAGKVDLAMSFSEEMNSSSLSDIAATENFKRKHR</sequence>
<dbReference type="Pfam" id="PF13041">
    <property type="entry name" value="PPR_2"/>
    <property type="match status" value="1"/>
</dbReference>
<feature type="repeat" description="PPR" evidence="3">
    <location>
        <begin position="306"/>
        <end position="340"/>
    </location>
</feature>
<feature type="repeat" description="PPR" evidence="3">
    <location>
        <begin position="201"/>
        <end position="235"/>
    </location>
</feature>
<evidence type="ECO:0000313" key="5">
    <source>
        <dbReference type="RefSeq" id="XP_007043481.2"/>
    </source>
</evidence>